<accession>A0A0P9EVR4</accession>
<dbReference type="EMBL" id="LJCR01002642">
    <property type="protein sequence ID" value="KPV48452.1"/>
    <property type="molecule type" value="Genomic_DNA"/>
</dbReference>
<dbReference type="InterPro" id="IPR036412">
    <property type="entry name" value="HAD-like_sf"/>
</dbReference>
<dbReference type="GO" id="GO:0005829">
    <property type="term" value="C:cytosol"/>
    <property type="evidence" value="ECO:0007669"/>
    <property type="project" value="TreeGrafter"/>
</dbReference>
<dbReference type="GO" id="GO:0000287">
    <property type="term" value="F:magnesium ion binding"/>
    <property type="evidence" value="ECO:0007669"/>
    <property type="project" value="TreeGrafter"/>
</dbReference>
<proteinExistence type="predicted"/>
<comment type="caution">
    <text evidence="1">The sequence shown here is derived from an EMBL/GenBank/DDBJ whole genome shotgun (WGS) entry which is preliminary data.</text>
</comment>
<name>A0A0P9EVR4_9CHLR</name>
<evidence type="ECO:0008006" key="3">
    <source>
        <dbReference type="Google" id="ProtNLM"/>
    </source>
</evidence>
<dbReference type="Pfam" id="PF08282">
    <property type="entry name" value="Hydrolase_3"/>
    <property type="match status" value="1"/>
</dbReference>
<dbReference type="Proteomes" id="UP000050509">
    <property type="component" value="Unassembled WGS sequence"/>
</dbReference>
<reference evidence="1 2" key="1">
    <citation type="submission" date="2015-09" db="EMBL/GenBank/DDBJ databases">
        <title>Draft genome sequence of Kouleothrix aurantiaca JCM 19913.</title>
        <authorList>
            <person name="Hemp J."/>
        </authorList>
    </citation>
    <scope>NUCLEOTIDE SEQUENCE [LARGE SCALE GENOMIC DNA]</scope>
    <source>
        <strain evidence="1 2">COM-B</strain>
    </source>
</reference>
<keyword evidence="2" id="KW-1185">Reference proteome</keyword>
<gene>
    <name evidence="1" type="ORF">SE17_37990</name>
</gene>
<sequence>AMLPALVRPPSRLIVRGEAGAALLMREFASAPLRFVRHYHADGTLADATVTHIDATKESALAFLCAAWGLPAANVLAIGDAEADVGMLRMAGVGVAVGDGQADARAAADWVAPPAGEGGVAAAVRRFCLDGAGL</sequence>
<dbReference type="Gene3D" id="3.40.50.1000">
    <property type="entry name" value="HAD superfamily/HAD-like"/>
    <property type="match status" value="1"/>
</dbReference>
<dbReference type="PANTHER" id="PTHR10000">
    <property type="entry name" value="PHOSPHOSERINE PHOSPHATASE"/>
    <property type="match status" value="1"/>
</dbReference>
<dbReference type="InterPro" id="IPR023214">
    <property type="entry name" value="HAD_sf"/>
</dbReference>
<dbReference type="GO" id="GO:0016791">
    <property type="term" value="F:phosphatase activity"/>
    <property type="evidence" value="ECO:0007669"/>
    <property type="project" value="TreeGrafter"/>
</dbReference>
<dbReference type="SUPFAM" id="SSF56784">
    <property type="entry name" value="HAD-like"/>
    <property type="match status" value="1"/>
</dbReference>
<organism evidence="1 2">
    <name type="scientific">Kouleothrix aurantiaca</name>
    <dbReference type="NCBI Taxonomy" id="186479"/>
    <lineage>
        <taxon>Bacteria</taxon>
        <taxon>Bacillati</taxon>
        <taxon>Chloroflexota</taxon>
        <taxon>Chloroflexia</taxon>
        <taxon>Chloroflexales</taxon>
        <taxon>Roseiflexineae</taxon>
        <taxon>Roseiflexaceae</taxon>
        <taxon>Kouleothrix</taxon>
    </lineage>
</organism>
<evidence type="ECO:0000313" key="2">
    <source>
        <dbReference type="Proteomes" id="UP000050509"/>
    </source>
</evidence>
<dbReference type="AlphaFoldDB" id="A0A0P9EVR4"/>
<protein>
    <recommendedName>
        <fullName evidence="3">Haloacid dehalogenase</fullName>
    </recommendedName>
</protein>
<evidence type="ECO:0000313" key="1">
    <source>
        <dbReference type="EMBL" id="KPV48452.1"/>
    </source>
</evidence>
<dbReference type="PANTHER" id="PTHR10000:SF8">
    <property type="entry name" value="HAD SUPERFAMILY HYDROLASE-LIKE, TYPE 3"/>
    <property type="match status" value="1"/>
</dbReference>
<feature type="non-terminal residue" evidence="1">
    <location>
        <position position="1"/>
    </location>
</feature>